<dbReference type="InterPro" id="IPR050570">
    <property type="entry name" value="Cell_wall_metabolism_enzyme"/>
</dbReference>
<evidence type="ECO:0000259" key="2">
    <source>
        <dbReference type="Pfam" id="PF01551"/>
    </source>
</evidence>
<feature type="compositionally biased region" description="Basic residues" evidence="1">
    <location>
        <begin position="314"/>
        <end position="325"/>
    </location>
</feature>
<feature type="region of interest" description="Disordered" evidence="1">
    <location>
        <begin position="1"/>
        <end position="31"/>
    </location>
</feature>
<dbReference type="Proteomes" id="UP001183410">
    <property type="component" value="Unassembled WGS sequence"/>
</dbReference>
<organism evidence="3 4">
    <name type="scientific">Streptomyces chisholmiae</name>
    <dbReference type="NCBI Taxonomy" id="3075540"/>
    <lineage>
        <taxon>Bacteria</taxon>
        <taxon>Bacillati</taxon>
        <taxon>Actinomycetota</taxon>
        <taxon>Actinomycetes</taxon>
        <taxon>Kitasatosporales</taxon>
        <taxon>Streptomycetaceae</taxon>
        <taxon>Streptomyces</taxon>
    </lineage>
</organism>
<reference evidence="4" key="1">
    <citation type="submission" date="2023-07" db="EMBL/GenBank/DDBJ databases">
        <title>30 novel species of actinomycetes from the DSMZ collection.</title>
        <authorList>
            <person name="Nouioui I."/>
        </authorList>
    </citation>
    <scope>NUCLEOTIDE SEQUENCE [LARGE SCALE GENOMIC DNA]</scope>
    <source>
        <strain evidence="4">DSM 44915</strain>
    </source>
</reference>
<dbReference type="Pfam" id="PF01551">
    <property type="entry name" value="Peptidase_M23"/>
    <property type="match status" value="1"/>
</dbReference>
<dbReference type="RefSeq" id="WP_311664415.1">
    <property type="nucleotide sequence ID" value="NZ_JAVREO010000002.1"/>
</dbReference>
<accession>A0ABU2JJU2</accession>
<sequence>MSDRLLSGTPDQLDYPGLGSFPPTGIADTPHDGYAGGYGTAYGMAGDGGFPSYAGGHDGGASLAGGWGTGTQHADSQGPFGYPATGGFDPDQVTDPLGHPGQADPLAYQDPQTHQQHGYYQGYSGYEQPHQAPNYGEFATGYGTAPGYPTGDPQPVVEPERAAGYDPFGQNGYDAGTGATALVEEWATPGTGAYPGQHDAYPGRHDETGWGAAPVDEAQPTGYGYPGTGVEDTGEQRTFGTAPDEPWAQAAEPERPAEASADPTTAWQSAEDVETPTAADAPEPGHAADRDTDRDTGDDPAPARRPVEVGKPVNRGRRRSPRPRRSALLSVAAPSLAVLGVTAAATAATVNNSESPAEPPPVAAPDPSEVEEIEANEQFDTQLQSLSAAADDYADRASRTQGRMDLEAQIAAEEQAAIEEAARQEELRPKFWLPVEQRGLSAYYGQAGVNWMSTHTGIDFPVSYGTPVMAATDGEVRTQWNPSYGNMLILTAPDGTETWYAHLDSTAYQSGWVQAGTVIAYSGNSGTSTGPHLHFEVRPYGGSAVDPLAWLRNHGLEPT</sequence>
<dbReference type="EMBL" id="JAVREO010000002">
    <property type="protein sequence ID" value="MDT0265250.1"/>
    <property type="molecule type" value="Genomic_DNA"/>
</dbReference>
<dbReference type="CDD" id="cd12797">
    <property type="entry name" value="M23_peptidase"/>
    <property type="match status" value="1"/>
</dbReference>
<keyword evidence="4" id="KW-1185">Reference proteome</keyword>
<feature type="region of interest" description="Disordered" evidence="1">
    <location>
        <begin position="203"/>
        <end position="328"/>
    </location>
</feature>
<feature type="domain" description="M23ase beta-sheet core" evidence="2">
    <location>
        <begin position="454"/>
        <end position="547"/>
    </location>
</feature>
<evidence type="ECO:0000313" key="4">
    <source>
        <dbReference type="Proteomes" id="UP001183410"/>
    </source>
</evidence>
<dbReference type="Gene3D" id="2.70.70.10">
    <property type="entry name" value="Glucose Permease (Domain IIA)"/>
    <property type="match status" value="1"/>
</dbReference>
<dbReference type="InterPro" id="IPR016047">
    <property type="entry name" value="M23ase_b-sheet_dom"/>
</dbReference>
<protein>
    <submittedName>
        <fullName evidence="3">Peptidoglycan DD-metalloendopeptidase family protein</fullName>
    </submittedName>
</protein>
<feature type="region of interest" description="Disordered" evidence="1">
    <location>
        <begin position="349"/>
        <end position="369"/>
    </location>
</feature>
<dbReference type="PANTHER" id="PTHR21666">
    <property type="entry name" value="PEPTIDASE-RELATED"/>
    <property type="match status" value="1"/>
</dbReference>
<gene>
    <name evidence="3" type="ORF">RM844_02980</name>
</gene>
<name>A0ABU2JJU2_9ACTN</name>
<evidence type="ECO:0000313" key="3">
    <source>
        <dbReference type="EMBL" id="MDT0265250.1"/>
    </source>
</evidence>
<dbReference type="PANTHER" id="PTHR21666:SF270">
    <property type="entry name" value="MUREIN HYDROLASE ACTIVATOR ENVC"/>
    <property type="match status" value="1"/>
</dbReference>
<dbReference type="SUPFAM" id="SSF51261">
    <property type="entry name" value="Duplicated hybrid motif"/>
    <property type="match status" value="1"/>
</dbReference>
<proteinExistence type="predicted"/>
<comment type="caution">
    <text evidence="3">The sequence shown here is derived from an EMBL/GenBank/DDBJ whole genome shotgun (WGS) entry which is preliminary data.</text>
</comment>
<feature type="compositionally biased region" description="Basic and acidic residues" evidence="1">
    <location>
        <begin position="286"/>
        <end position="308"/>
    </location>
</feature>
<dbReference type="InterPro" id="IPR011055">
    <property type="entry name" value="Dup_hybrid_motif"/>
</dbReference>
<evidence type="ECO:0000256" key="1">
    <source>
        <dbReference type="SAM" id="MobiDB-lite"/>
    </source>
</evidence>